<gene>
    <name evidence="4" type="primary">LOC108046363</name>
    <name evidence="2" type="synonym">108046363</name>
</gene>
<dbReference type="CTD" id="42864"/>
<name>A0A6P4F2E5_DRORH</name>
<dbReference type="InterPro" id="IPR014756">
    <property type="entry name" value="Ig_E-set"/>
</dbReference>
<dbReference type="InterPro" id="IPR003172">
    <property type="entry name" value="ML_dom"/>
</dbReference>
<keyword evidence="3" id="KW-1185">Reference proteome</keyword>
<reference evidence="2" key="3">
    <citation type="submission" date="2025-05" db="UniProtKB">
        <authorList>
            <consortium name="EnsemblMetazoa"/>
        </authorList>
    </citation>
    <scope>IDENTIFICATION</scope>
</reference>
<dbReference type="Pfam" id="PF02221">
    <property type="entry name" value="E1_DerP2_DerF2"/>
    <property type="match status" value="1"/>
</dbReference>
<dbReference type="RefSeq" id="XP_016981503.1">
    <property type="nucleotide sequence ID" value="XM_017126014.1"/>
</dbReference>
<reference evidence="3" key="1">
    <citation type="journal article" date="2021" name="Elife">
        <title>Highly contiguous assemblies of 101 drosophilid genomes.</title>
        <authorList>
            <person name="Kim B.Y."/>
            <person name="Wang J.R."/>
            <person name="Miller D.E."/>
            <person name="Barmina O."/>
            <person name="Delaney E."/>
            <person name="Thompson A."/>
            <person name="Comeault A.A."/>
            <person name="Peede D."/>
            <person name="D'Agostino E.R."/>
            <person name="Pelaez J."/>
            <person name="Aguilar J.M."/>
            <person name="Haji D."/>
            <person name="Matsunaga T."/>
            <person name="Armstrong E.E."/>
            <person name="Zych M."/>
            <person name="Ogawa Y."/>
            <person name="Stamenkovic-Radak M."/>
            <person name="Jelic M."/>
            <person name="Veselinovic M.S."/>
            <person name="Tanaskovic M."/>
            <person name="Eric P."/>
            <person name="Gao J.J."/>
            <person name="Katoh T.K."/>
            <person name="Toda M.J."/>
            <person name="Watabe H."/>
            <person name="Watada M."/>
            <person name="Davis J.S."/>
            <person name="Moyle L.C."/>
            <person name="Manoli G."/>
            <person name="Bertolini E."/>
            <person name="Kostal V."/>
            <person name="Hawley R.S."/>
            <person name="Takahashi A."/>
            <person name="Jones C.D."/>
            <person name="Price D.K."/>
            <person name="Whiteman N."/>
            <person name="Kopp A."/>
            <person name="Matute D.R."/>
            <person name="Petrov D.A."/>
        </authorList>
    </citation>
    <scope>NUCLEOTIDE SEQUENCE [LARGE SCALE GENOMIC DNA]</scope>
</reference>
<evidence type="ECO:0000313" key="3">
    <source>
        <dbReference type="Proteomes" id="UP001652680"/>
    </source>
</evidence>
<sequence length="101" mass="11252">MARNATIKVTVRFDDNGNGVSFLKHEVRWVFNYIKTQAAITPDPCDGDHGCIMSATDGKAYWANVFVNNTLPVMKGSMLWESKDANDQNLICFQVPVVITV</sequence>
<reference evidence="4" key="2">
    <citation type="submission" date="2025-04" db="UniProtKB">
        <authorList>
            <consortium name="RefSeq"/>
        </authorList>
    </citation>
    <scope>IDENTIFICATION</scope>
</reference>
<evidence type="ECO:0000313" key="4">
    <source>
        <dbReference type="RefSeq" id="XP_016981503.1"/>
    </source>
</evidence>
<proteinExistence type="predicted"/>
<dbReference type="EnsemblMetazoa" id="XM_017126014.2">
    <property type="protein sequence ID" value="XP_016981503.1"/>
    <property type="gene ID" value="LOC108046363"/>
</dbReference>
<dbReference type="Gene3D" id="2.60.40.770">
    <property type="match status" value="1"/>
</dbReference>
<protein>
    <submittedName>
        <fullName evidence="4">Uncharacterized protein LOC108046363 isoform X3</fullName>
    </submittedName>
</protein>
<feature type="domain" description="MD-2-related lipid-recognition" evidence="1">
    <location>
        <begin position="3"/>
        <end position="98"/>
    </location>
</feature>
<dbReference type="Proteomes" id="UP001652680">
    <property type="component" value="Unassembled WGS sequence"/>
</dbReference>
<dbReference type="SUPFAM" id="SSF81296">
    <property type="entry name" value="E set domains"/>
    <property type="match status" value="1"/>
</dbReference>
<dbReference type="AlphaFoldDB" id="A0A6P4F2E5"/>
<dbReference type="GeneID" id="108046363"/>
<dbReference type="OrthoDB" id="6489092at2759"/>
<organism evidence="4">
    <name type="scientific">Drosophila rhopaloa</name>
    <name type="common">Fruit fly</name>
    <dbReference type="NCBI Taxonomy" id="1041015"/>
    <lineage>
        <taxon>Eukaryota</taxon>
        <taxon>Metazoa</taxon>
        <taxon>Ecdysozoa</taxon>
        <taxon>Arthropoda</taxon>
        <taxon>Hexapoda</taxon>
        <taxon>Insecta</taxon>
        <taxon>Pterygota</taxon>
        <taxon>Neoptera</taxon>
        <taxon>Endopterygota</taxon>
        <taxon>Diptera</taxon>
        <taxon>Brachycera</taxon>
        <taxon>Muscomorpha</taxon>
        <taxon>Ephydroidea</taxon>
        <taxon>Drosophilidae</taxon>
        <taxon>Drosophila</taxon>
        <taxon>Sophophora</taxon>
    </lineage>
</organism>
<evidence type="ECO:0000313" key="2">
    <source>
        <dbReference type="EnsemblMetazoa" id="XP_016981503.1"/>
    </source>
</evidence>
<evidence type="ECO:0000259" key="1">
    <source>
        <dbReference type="Pfam" id="PF02221"/>
    </source>
</evidence>
<accession>A0A6P4F2E5</accession>